<reference evidence="2" key="1">
    <citation type="journal article" date="2019" name="Int. J. Syst. Evol. Microbiol.">
        <title>The Global Catalogue of Microorganisms (GCM) 10K type strain sequencing project: providing services to taxonomists for standard genome sequencing and annotation.</title>
        <authorList>
            <consortium name="The Broad Institute Genomics Platform"/>
            <consortium name="The Broad Institute Genome Sequencing Center for Infectious Disease"/>
            <person name="Wu L."/>
            <person name="Ma J."/>
        </authorList>
    </citation>
    <scope>NUCLEOTIDE SEQUENCE [LARGE SCALE GENOMIC DNA]</scope>
    <source>
        <strain evidence="2">CGMCC 1.12192</strain>
    </source>
</reference>
<gene>
    <name evidence="1" type="ORF">ACFPER_12035</name>
</gene>
<proteinExistence type="predicted"/>
<organism evidence="1 2">
    <name type="scientific">Agromyces aurantiacus</name>
    <dbReference type="NCBI Taxonomy" id="165814"/>
    <lineage>
        <taxon>Bacteria</taxon>
        <taxon>Bacillati</taxon>
        <taxon>Actinomycetota</taxon>
        <taxon>Actinomycetes</taxon>
        <taxon>Micrococcales</taxon>
        <taxon>Microbacteriaceae</taxon>
        <taxon>Agromyces</taxon>
    </lineage>
</organism>
<evidence type="ECO:0000313" key="2">
    <source>
        <dbReference type="Proteomes" id="UP001595960"/>
    </source>
</evidence>
<dbReference type="EMBL" id="JBHSJC010000001">
    <property type="protein sequence ID" value="MFC4829526.1"/>
    <property type="molecule type" value="Genomic_DNA"/>
</dbReference>
<comment type="caution">
    <text evidence="1">The sequence shown here is derived from an EMBL/GenBank/DDBJ whole genome shotgun (WGS) entry which is preliminary data.</text>
</comment>
<name>A0ABV9R5W3_9MICO</name>
<evidence type="ECO:0000313" key="1">
    <source>
        <dbReference type="EMBL" id="MFC4829526.1"/>
    </source>
</evidence>
<dbReference type="Proteomes" id="UP001595960">
    <property type="component" value="Unassembled WGS sequence"/>
</dbReference>
<evidence type="ECO:0008006" key="3">
    <source>
        <dbReference type="Google" id="ProtNLM"/>
    </source>
</evidence>
<dbReference type="RefSeq" id="WP_204393310.1">
    <property type="nucleotide sequence ID" value="NZ_JAFBBW010000001.1"/>
</dbReference>
<sequence length="122" mass="13875">MGEMYRARGVFDDEKIALAASNYEAQEWLVRELGKAFQMSRLSVEELASELELEPTEAREWLDGEVDLTLTELRHLANAIDAHVTYRVGALKTLYSDRLREVESDAPWIATAPWGKAEYIDA</sequence>
<keyword evidence="2" id="KW-1185">Reference proteome</keyword>
<protein>
    <recommendedName>
        <fullName evidence="3">XRE family transcriptional regulator</fullName>
    </recommendedName>
</protein>
<accession>A0ABV9R5W3</accession>